<organism evidence="2 3">
    <name type="scientific">Arthrobotrys flagrans</name>
    <name type="common">Nematode-trapping fungus</name>
    <name type="synonym">Trichothecium flagrans</name>
    <dbReference type="NCBI Taxonomy" id="97331"/>
    <lineage>
        <taxon>Eukaryota</taxon>
        <taxon>Fungi</taxon>
        <taxon>Dikarya</taxon>
        <taxon>Ascomycota</taxon>
        <taxon>Pezizomycotina</taxon>
        <taxon>Orbiliomycetes</taxon>
        <taxon>Orbiliales</taxon>
        <taxon>Orbiliaceae</taxon>
        <taxon>Arthrobotrys</taxon>
    </lineage>
</organism>
<feature type="domain" description="F-box" evidence="1">
    <location>
        <begin position="9"/>
        <end position="57"/>
    </location>
</feature>
<evidence type="ECO:0000313" key="2">
    <source>
        <dbReference type="EMBL" id="RVD84749.1"/>
    </source>
</evidence>
<proteinExistence type="predicted"/>
<gene>
    <name evidence="2" type="ORF">DFL_006475</name>
</gene>
<dbReference type="GeneID" id="93588786"/>
<name>A0A437A0W5_ARTFL</name>
<dbReference type="OrthoDB" id="5423622at2759"/>
<reference evidence="2 3" key="1">
    <citation type="submission" date="2019-01" db="EMBL/GenBank/DDBJ databases">
        <title>Intercellular communication is required for trap formation in the nematode-trapping fungus Duddingtonia flagrans.</title>
        <authorList>
            <person name="Youssar L."/>
            <person name="Wernet V."/>
            <person name="Hensel N."/>
            <person name="Hildebrandt H.-G."/>
            <person name="Fischer R."/>
        </authorList>
    </citation>
    <scope>NUCLEOTIDE SEQUENCE [LARGE SCALE GENOMIC DNA]</scope>
    <source>
        <strain evidence="2 3">CBS H-5679</strain>
    </source>
</reference>
<dbReference type="EMBL" id="SAEB01000007">
    <property type="protein sequence ID" value="RVD84749.1"/>
    <property type="molecule type" value="Genomic_DNA"/>
</dbReference>
<dbReference type="InterPro" id="IPR001810">
    <property type="entry name" value="F-box_dom"/>
</dbReference>
<protein>
    <recommendedName>
        <fullName evidence="1">F-box domain-containing protein</fullName>
    </recommendedName>
</protein>
<accession>A0A437A0W5</accession>
<dbReference type="AlphaFoldDB" id="A0A437A0W5"/>
<dbReference type="RefSeq" id="XP_067490293.1">
    <property type="nucleotide sequence ID" value="XM_067635910.1"/>
</dbReference>
<dbReference type="Proteomes" id="UP000283090">
    <property type="component" value="Unassembled WGS sequence"/>
</dbReference>
<comment type="caution">
    <text evidence="2">The sequence shown here is derived from an EMBL/GenBank/DDBJ whole genome shotgun (WGS) entry which is preliminary data.</text>
</comment>
<dbReference type="PROSITE" id="PS50181">
    <property type="entry name" value="FBOX"/>
    <property type="match status" value="1"/>
</dbReference>
<evidence type="ECO:0000313" key="3">
    <source>
        <dbReference type="Proteomes" id="UP000283090"/>
    </source>
</evidence>
<keyword evidence="3" id="KW-1185">Reference proteome</keyword>
<dbReference type="VEuPathDB" id="FungiDB:DFL_006475"/>
<evidence type="ECO:0000259" key="1">
    <source>
        <dbReference type="PROSITE" id="PS50181"/>
    </source>
</evidence>
<sequence length="391" mass="44572">MPLPKPPQTSTLDHLPLEILLQILQNLTIPSLYTLLRIYRRSRTTFSTYHTQIITHILSTTLPNPNFLIYFPYAHNTIPYPLSSTKPLETSHIEAYTYLRYARSLLSLSETVSTLTTHIYSITSSKVLKEITPRYTILLNHSAQFPYEDAITSTIYRTIISNAQTLFYTSNLNPLHSFSKSNPFIPPPRPPLLEYPESIARRLLPEEILPQETPSDEIILQLSNTDNLETPLIKQTHRYLRRLIVRTLTIYLKRHKIFNEVCIIPSWEQIHDSVLIRDGLFFYLGVHPELLLKVLIQCNTEDEGNAIRRTNGDQQENLGKKERKLHAAIAVELGKVYANVCETTHKILEEIKRNGGKPTLTDVEEVANTDYGGVLATVPLLSPIGASGLKQ</sequence>